<feature type="binding site" evidence="10">
    <location>
        <position position="164"/>
    </location>
    <ligand>
        <name>Mn(2+)</name>
        <dbReference type="ChEBI" id="CHEBI:29035"/>
    </ligand>
</feature>
<keyword evidence="1 10" id="KW-0540">Nuclease</keyword>
<evidence type="ECO:0000256" key="8">
    <source>
        <dbReference type="ARBA" id="ARBA00023211"/>
    </source>
</evidence>
<dbReference type="STRING" id="349095.SAMN05660299_01292"/>
<dbReference type="InterPro" id="IPR042211">
    <property type="entry name" value="CRISPR-assoc_Cas1_N"/>
</dbReference>
<dbReference type="GO" id="GO:0004519">
    <property type="term" value="F:endonuclease activity"/>
    <property type="evidence" value="ECO:0007669"/>
    <property type="project" value="UniProtKB-UniRule"/>
</dbReference>
<dbReference type="RefSeq" id="WP_176762891.1">
    <property type="nucleotide sequence ID" value="NZ_FNHQ01000010.1"/>
</dbReference>
<keyword evidence="12" id="KW-1185">Reference proteome</keyword>
<protein>
    <recommendedName>
        <fullName evidence="10">CRISPR-associated endonuclease Cas1</fullName>
        <ecNumber evidence="10">3.1.-.-</ecNumber>
    </recommendedName>
</protein>
<keyword evidence="2 10" id="KW-0479">Metal-binding</keyword>
<proteinExistence type="inferred from homology"/>
<keyword evidence="5 10" id="KW-0460">Magnesium</keyword>
<dbReference type="Proteomes" id="UP000199309">
    <property type="component" value="Unassembled WGS sequence"/>
</dbReference>
<dbReference type="PANTHER" id="PTHR34353">
    <property type="entry name" value="CRISPR-ASSOCIATED ENDONUCLEASE CAS1 1"/>
    <property type="match status" value="1"/>
</dbReference>
<keyword evidence="3 10" id="KW-0255">Endonuclease</keyword>
<dbReference type="GO" id="GO:0043571">
    <property type="term" value="P:maintenance of CRISPR repeat elements"/>
    <property type="evidence" value="ECO:0007669"/>
    <property type="project" value="UniProtKB-UniRule"/>
</dbReference>
<evidence type="ECO:0000256" key="9">
    <source>
        <dbReference type="ARBA" id="ARBA00038592"/>
    </source>
</evidence>
<evidence type="ECO:0000256" key="1">
    <source>
        <dbReference type="ARBA" id="ARBA00022722"/>
    </source>
</evidence>
<evidence type="ECO:0000256" key="3">
    <source>
        <dbReference type="ARBA" id="ARBA00022759"/>
    </source>
</evidence>
<name>A0A1G9UX89_9FIRM</name>
<evidence type="ECO:0000256" key="10">
    <source>
        <dbReference type="HAMAP-Rule" id="MF_01470"/>
    </source>
</evidence>
<dbReference type="Pfam" id="PF01867">
    <property type="entry name" value="Cas_Cas1"/>
    <property type="match status" value="1"/>
</dbReference>
<organism evidence="11 12">
    <name type="scientific">Megasphaera paucivorans</name>
    <dbReference type="NCBI Taxonomy" id="349095"/>
    <lineage>
        <taxon>Bacteria</taxon>
        <taxon>Bacillati</taxon>
        <taxon>Bacillota</taxon>
        <taxon>Negativicutes</taxon>
        <taxon>Veillonellales</taxon>
        <taxon>Veillonellaceae</taxon>
        <taxon>Megasphaera</taxon>
    </lineage>
</organism>
<dbReference type="Gene3D" id="1.20.120.920">
    <property type="entry name" value="CRISPR-associated endonuclease Cas1, C-terminal domain"/>
    <property type="match status" value="1"/>
</dbReference>
<dbReference type="InterPro" id="IPR050646">
    <property type="entry name" value="Cas1"/>
</dbReference>
<comment type="function">
    <text evidence="10">CRISPR (clustered regularly interspaced short palindromic repeat), is an adaptive immune system that provides protection against mobile genetic elements (viruses, transposable elements and conjugative plasmids). CRISPR clusters contain spacers, sequences complementary to antecedent mobile elements, and target invading nucleic acids. CRISPR clusters are transcribed and processed into CRISPR RNA (crRNA). Acts as a dsDNA endonuclease. Involved in the integration of spacer DNA into the CRISPR cassette.</text>
</comment>
<evidence type="ECO:0000256" key="6">
    <source>
        <dbReference type="ARBA" id="ARBA00023118"/>
    </source>
</evidence>
<dbReference type="GO" id="GO:0016787">
    <property type="term" value="F:hydrolase activity"/>
    <property type="evidence" value="ECO:0007669"/>
    <property type="project" value="UniProtKB-KW"/>
</dbReference>
<keyword evidence="4 10" id="KW-0378">Hydrolase</keyword>
<evidence type="ECO:0000256" key="7">
    <source>
        <dbReference type="ARBA" id="ARBA00023125"/>
    </source>
</evidence>
<feature type="binding site" evidence="10">
    <location>
        <position position="247"/>
    </location>
    <ligand>
        <name>Mn(2+)</name>
        <dbReference type="ChEBI" id="CHEBI:29035"/>
    </ligand>
</feature>
<evidence type="ECO:0000256" key="5">
    <source>
        <dbReference type="ARBA" id="ARBA00022842"/>
    </source>
</evidence>
<dbReference type="InterPro" id="IPR002729">
    <property type="entry name" value="CRISPR-assoc_Cas1"/>
</dbReference>
<keyword evidence="8 10" id="KW-0464">Manganese</keyword>
<sequence>MRKLLNTVYVTDEQAYLSLDGENLVCKIDGEIKLRIPFENVESIICFSYIGCSPALMGKCVSKSIPINFISPSGRFLAKVFGETKGNVFLRVSQIDCFRSNAIVLAQNTMAAKFANTRQLIKRTLHDVPDLKMDFDIQQTLQVLADGVNNVLTANSIETIIGIEGNCARSYFSIFNKLITNSKVSFSFTVRTKHPPLDEINAVLSFVYTLLTIEYAAALETVGLDSYIGYCHTLRSGRASLACDLVEEMRCVVERFVLSLLNLRILGEKDFSKQISGVVWLNETGRKKVLTRWQEKKRNVIEHPYLRQKIAFGLFPYVQSNLFAKYVRGEIKEYPCFLIK</sequence>
<gene>
    <name evidence="10" type="primary">cas1</name>
    <name evidence="11" type="ORF">SAMN05660299_01292</name>
</gene>
<dbReference type="PANTHER" id="PTHR34353:SF2">
    <property type="entry name" value="CRISPR-ASSOCIATED ENDONUCLEASE CAS1 1"/>
    <property type="match status" value="1"/>
</dbReference>
<dbReference type="Gene3D" id="3.100.10.20">
    <property type="entry name" value="CRISPR-associated endonuclease Cas1, N-terminal domain"/>
    <property type="match status" value="1"/>
</dbReference>
<dbReference type="HAMAP" id="MF_01470">
    <property type="entry name" value="Cas1"/>
    <property type="match status" value="1"/>
</dbReference>
<evidence type="ECO:0000256" key="2">
    <source>
        <dbReference type="ARBA" id="ARBA00022723"/>
    </source>
</evidence>
<dbReference type="GO" id="GO:0003677">
    <property type="term" value="F:DNA binding"/>
    <property type="evidence" value="ECO:0007669"/>
    <property type="project" value="UniProtKB-KW"/>
</dbReference>
<evidence type="ECO:0000256" key="4">
    <source>
        <dbReference type="ARBA" id="ARBA00022801"/>
    </source>
</evidence>
<dbReference type="EC" id="3.1.-.-" evidence="10"/>
<dbReference type="AlphaFoldDB" id="A0A1G9UX89"/>
<keyword evidence="7 10" id="KW-0238">DNA-binding</keyword>
<comment type="similarity">
    <text evidence="10">Belongs to the CRISPR-associated endonuclease Cas1 family.</text>
</comment>
<evidence type="ECO:0000313" key="11">
    <source>
        <dbReference type="EMBL" id="SDM64584.1"/>
    </source>
</evidence>
<dbReference type="GO" id="GO:0046872">
    <property type="term" value="F:metal ion binding"/>
    <property type="evidence" value="ECO:0007669"/>
    <property type="project" value="UniProtKB-UniRule"/>
</dbReference>
<dbReference type="InterPro" id="IPR042206">
    <property type="entry name" value="CRISPR-assoc_Cas1_C"/>
</dbReference>
<reference evidence="11 12" key="1">
    <citation type="submission" date="2016-10" db="EMBL/GenBank/DDBJ databases">
        <authorList>
            <person name="de Groot N.N."/>
        </authorList>
    </citation>
    <scope>NUCLEOTIDE SEQUENCE [LARGE SCALE GENOMIC DNA]</scope>
    <source>
        <strain evidence="11 12">DSM 16981</strain>
    </source>
</reference>
<comment type="subunit">
    <text evidence="9 10">Homodimer, forms a heterotetramer with a Cas2 homodimer.</text>
</comment>
<evidence type="ECO:0000313" key="12">
    <source>
        <dbReference type="Proteomes" id="UP000199309"/>
    </source>
</evidence>
<keyword evidence="6 10" id="KW-0051">Antiviral defense</keyword>
<accession>A0A1G9UX89</accession>
<dbReference type="EMBL" id="FNHQ01000010">
    <property type="protein sequence ID" value="SDM64584.1"/>
    <property type="molecule type" value="Genomic_DNA"/>
</dbReference>
<comment type="cofactor">
    <cofactor evidence="10">
        <name>Mg(2+)</name>
        <dbReference type="ChEBI" id="CHEBI:18420"/>
    </cofactor>
    <cofactor evidence="10">
        <name>Mn(2+)</name>
        <dbReference type="ChEBI" id="CHEBI:29035"/>
    </cofactor>
</comment>
<dbReference type="GO" id="GO:0051607">
    <property type="term" value="P:defense response to virus"/>
    <property type="evidence" value="ECO:0007669"/>
    <property type="project" value="UniProtKB-UniRule"/>
</dbReference>
<feature type="binding site" evidence="10">
    <location>
        <position position="232"/>
    </location>
    <ligand>
        <name>Mn(2+)</name>
        <dbReference type="ChEBI" id="CHEBI:29035"/>
    </ligand>
</feature>
<dbReference type="NCBIfam" id="TIGR00287">
    <property type="entry name" value="cas1"/>
    <property type="match status" value="1"/>
</dbReference>